<comment type="function">
    <text evidence="5">Acts as a sulfur carrier required for 2-thiolation of mcm(5)S(2)U at tRNA wobble positions of cytosolic tRNA(Lys), tRNA(Glu) and tRNA(Gln). Serves as sulfur donor in tRNA 2-thiolation reaction by being thiocarboxylated (-COSH) at its C-terminus by the MOCS3 homolog UBA4. The sulfur is then transferred to tRNA to form 2-thiolation of mcm(5)S(2)U. Prior mcm(5) tRNA modification by the elongator complex is required for 2-thiolation. Also acts as a ubiquitin-like protein (UBL) that is covalently conjugated via an isopeptide bond to lysine residues of target proteins such as AHP1. The thiocarboxylated form serves as substrate for conjugation and oxidative stress specifically induces the formation of UBL-protein conjugates.</text>
</comment>
<evidence type="ECO:0000256" key="3">
    <source>
        <dbReference type="ARBA" id="ARBA00022694"/>
    </source>
</evidence>
<keyword evidence="8" id="KW-1185">Reference proteome</keyword>
<dbReference type="Proteomes" id="UP000759537">
    <property type="component" value="Unassembled WGS sequence"/>
</dbReference>
<evidence type="ECO:0000256" key="2">
    <source>
        <dbReference type="ARBA" id="ARBA00022499"/>
    </source>
</evidence>
<dbReference type="EMBL" id="WHVB01000008">
    <property type="protein sequence ID" value="KAF8480026.1"/>
    <property type="molecule type" value="Genomic_DNA"/>
</dbReference>
<reference evidence="7" key="2">
    <citation type="journal article" date="2020" name="Nat. Commun.">
        <title>Large-scale genome sequencing of mycorrhizal fungi provides insights into the early evolution of symbiotic traits.</title>
        <authorList>
            <person name="Miyauchi S."/>
            <person name="Kiss E."/>
            <person name="Kuo A."/>
            <person name="Drula E."/>
            <person name="Kohler A."/>
            <person name="Sanchez-Garcia M."/>
            <person name="Morin E."/>
            <person name="Andreopoulos B."/>
            <person name="Barry K.W."/>
            <person name="Bonito G."/>
            <person name="Buee M."/>
            <person name="Carver A."/>
            <person name="Chen C."/>
            <person name="Cichocki N."/>
            <person name="Clum A."/>
            <person name="Culley D."/>
            <person name="Crous P.W."/>
            <person name="Fauchery L."/>
            <person name="Girlanda M."/>
            <person name="Hayes R.D."/>
            <person name="Keri Z."/>
            <person name="LaButti K."/>
            <person name="Lipzen A."/>
            <person name="Lombard V."/>
            <person name="Magnuson J."/>
            <person name="Maillard F."/>
            <person name="Murat C."/>
            <person name="Nolan M."/>
            <person name="Ohm R.A."/>
            <person name="Pangilinan J."/>
            <person name="Pereira M.F."/>
            <person name="Perotto S."/>
            <person name="Peter M."/>
            <person name="Pfister S."/>
            <person name="Riley R."/>
            <person name="Sitrit Y."/>
            <person name="Stielow J.B."/>
            <person name="Szollosi G."/>
            <person name="Zifcakova L."/>
            <person name="Stursova M."/>
            <person name="Spatafora J.W."/>
            <person name="Tedersoo L."/>
            <person name="Vaario L.M."/>
            <person name="Yamada A."/>
            <person name="Yan M."/>
            <person name="Wang P."/>
            <person name="Xu J."/>
            <person name="Bruns T."/>
            <person name="Baldrian P."/>
            <person name="Vilgalys R."/>
            <person name="Dunand C."/>
            <person name="Henrissat B."/>
            <person name="Grigoriev I.V."/>
            <person name="Hibbett D."/>
            <person name="Nagy L.G."/>
            <person name="Martin F.M."/>
        </authorList>
    </citation>
    <scope>NUCLEOTIDE SEQUENCE</scope>
    <source>
        <strain evidence="7">Prilba</strain>
    </source>
</reference>
<name>A0A9P5MVY2_9AGAM</name>
<dbReference type="OrthoDB" id="10248987at2759"/>
<proteinExistence type="inferred from homology"/>
<feature type="cross-link" description="Glycyl lysine isopeptide (Gly-Lys) (interchain with K-? in acceptor proteins)" evidence="5">
    <location>
        <position position="107"/>
    </location>
</feature>
<dbReference type="PIRSF" id="PIRSF037379">
    <property type="entry name" value="Ubiquitin-related_modifier_1"/>
    <property type="match status" value="1"/>
</dbReference>
<comment type="subcellular location">
    <subcellularLocation>
        <location evidence="5 6">Cytoplasm</location>
    </subcellularLocation>
</comment>
<dbReference type="HAMAP" id="MF_03048">
    <property type="entry name" value="Urm1"/>
    <property type="match status" value="1"/>
</dbReference>
<dbReference type="Pfam" id="PF09138">
    <property type="entry name" value="Urm1"/>
    <property type="match status" value="1"/>
</dbReference>
<dbReference type="PANTHER" id="PTHR14986">
    <property type="entry name" value="RURM1 PROTEIN"/>
    <property type="match status" value="1"/>
</dbReference>
<keyword evidence="4 5" id="KW-0833">Ubl conjugation pathway</keyword>
<sequence>MKLKIEFGGGLELLFLNQRTHLIVIPSTVPQGDKNGQPGQPVDINFLVHWLKDNLLKERPELFIENGTVRPGILVLVNDTDWELEGEGGYQLKEDDEIVFISTLHGG</sequence>
<dbReference type="Gene3D" id="3.10.20.30">
    <property type="match status" value="1"/>
</dbReference>
<comment type="caution">
    <text evidence="7">The sequence shown here is derived from an EMBL/GenBank/DDBJ whole genome shotgun (WGS) entry which is preliminary data.</text>
</comment>
<accession>A0A9P5MVY2</accession>
<keyword evidence="1 5" id="KW-0963">Cytoplasm</keyword>
<dbReference type="AlphaFoldDB" id="A0A9P5MVY2"/>
<evidence type="ECO:0000256" key="6">
    <source>
        <dbReference type="RuleBase" id="RU361182"/>
    </source>
</evidence>
<evidence type="ECO:0000256" key="4">
    <source>
        <dbReference type="ARBA" id="ARBA00022786"/>
    </source>
</evidence>
<evidence type="ECO:0000313" key="7">
    <source>
        <dbReference type="EMBL" id="KAF8480026.1"/>
    </source>
</evidence>
<comment type="pathway">
    <text evidence="5 6">tRNA modification; 5-methoxycarbonylmethyl-2-thiouridine-tRNA biosynthesis.</text>
</comment>
<keyword evidence="2 5" id="KW-1017">Isopeptide bond</keyword>
<dbReference type="InterPro" id="IPR012675">
    <property type="entry name" value="Beta-grasp_dom_sf"/>
</dbReference>
<dbReference type="GO" id="GO:0034227">
    <property type="term" value="P:tRNA thio-modification"/>
    <property type="evidence" value="ECO:0007669"/>
    <property type="project" value="UniProtKB-UniRule"/>
</dbReference>
<comment type="similarity">
    <text evidence="5 6">Belongs to the URM1 family.</text>
</comment>
<reference evidence="7" key="1">
    <citation type="submission" date="2019-10" db="EMBL/GenBank/DDBJ databases">
        <authorList>
            <consortium name="DOE Joint Genome Institute"/>
            <person name="Kuo A."/>
            <person name="Miyauchi S."/>
            <person name="Kiss E."/>
            <person name="Drula E."/>
            <person name="Kohler A."/>
            <person name="Sanchez-Garcia M."/>
            <person name="Andreopoulos B."/>
            <person name="Barry K.W."/>
            <person name="Bonito G."/>
            <person name="Buee M."/>
            <person name="Carver A."/>
            <person name="Chen C."/>
            <person name="Cichocki N."/>
            <person name="Clum A."/>
            <person name="Culley D."/>
            <person name="Crous P.W."/>
            <person name="Fauchery L."/>
            <person name="Girlanda M."/>
            <person name="Hayes R."/>
            <person name="Keri Z."/>
            <person name="LaButti K."/>
            <person name="Lipzen A."/>
            <person name="Lombard V."/>
            <person name="Magnuson J."/>
            <person name="Maillard F."/>
            <person name="Morin E."/>
            <person name="Murat C."/>
            <person name="Nolan M."/>
            <person name="Ohm R."/>
            <person name="Pangilinan J."/>
            <person name="Pereira M."/>
            <person name="Perotto S."/>
            <person name="Peter M."/>
            <person name="Riley R."/>
            <person name="Sitrit Y."/>
            <person name="Stielow B."/>
            <person name="Szollosi G."/>
            <person name="Zifcakova L."/>
            <person name="Stursova M."/>
            <person name="Spatafora J.W."/>
            <person name="Tedersoo L."/>
            <person name="Vaario L.-M."/>
            <person name="Yamada A."/>
            <person name="Yan M."/>
            <person name="Wang P."/>
            <person name="Xu J."/>
            <person name="Bruns T."/>
            <person name="Baldrian P."/>
            <person name="Vilgalys R."/>
            <person name="Henrissat B."/>
            <person name="Grigoriev I.V."/>
            <person name="Hibbett D."/>
            <person name="Nagy L.G."/>
            <person name="Martin F.M."/>
        </authorList>
    </citation>
    <scope>NUCLEOTIDE SEQUENCE</scope>
    <source>
        <strain evidence="7">Prilba</strain>
    </source>
</reference>
<dbReference type="InterPro" id="IPR016155">
    <property type="entry name" value="Mopterin_synth/thiamin_S_b"/>
</dbReference>
<dbReference type="GO" id="GO:0002098">
    <property type="term" value="P:tRNA wobble uridine modification"/>
    <property type="evidence" value="ECO:0007669"/>
    <property type="project" value="UniProtKB-UniRule"/>
</dbReference>
<dbReference type="GO" id="GO:0005829">
    <property type="term" value="C:cytosol"/>
    <property type="evidence" value="ECO:0007669"/>
    <property type="project" value="UniProtKB-UniRule"/>
</dbReference>
<keyword evidence="3 5" id="KW-0819">tRNA processing</keyword>
<dbReference type="CDD" id="cd01764">
    <property type="entry name" value="Ubl_Urm1"/>
    <property type="match status" value="1"/>
</dbReference>
<organism evidence="7 8">
    <name type="scientific">Russula ochroleuca</name>
    <dbReference type="NCBI Taxonomy" id="152965"/>
    <lineage>
        <taxon>Eukaryota</taxon>
        <taxon>Fungi</taxon>
        <taxon>Dikarya</taxon>
        <taxon>Basidiomycota</taxon>
        <taxon>Agaricomycotina</taxon>
        <taxon>Agaricomycetes</taxon>
        <taxon>Russulales</taxon>
        <taxon>Russulaceae</taxon>
        <taxon>Russula</taxon>
    </lineage>
</organism>
<feature type="modified residue" description="1-thioglycine" evidence="5">
    <location>
        <position position="107"/>
    </location>
</feature>
<comment type="PTM">
    <text evidence="5">C-terminal thiocarboxylation occurs in 2 steps, it is first acyl-adenylated (-COAMP) via the hesA/moeB/thiF part of UBA4, then thiocarboxylated (-COSH) via the rhodanese domain of UBA4.</text>
</comment>
<protein>
    <recommendedName>
        <fullName evidence="5 6">Ubiquitin-related modifier 1</fullName>
    </recommendedName>
</protein>
<dbReference type="GO" id="GO:0032447">
    <property type="term" value="P:protein urmylation"/>
    <property type="evidence" value="ECO:0007669"/>
    <property type="project" value="UniProtKB-UniRule"/>
</dbReference>
<gene>
    <name evidence="5" type="primary">URM1</name>
    <name evidence="7" type="ORF">DFH94DRAFT_739782</name>
</gene>
<dbReference type="SUPFAM" id="SSF54285">
    <property type="entry name" value="MoaD/ThiS"/>
    <property type="match status" value="1"/>
</dbReference>
<dbReference type="InterPro" id="IPR015221">
    <property type="entry name" value="Urm1"/>
</dbReference>
<evidence type="ECO:0000256" key="5">
    <source>
        <dbReference type="HAMAP-Rule" id="MF_03048"/>
    </source>
</evidence>
<evidence type="ECO:0000313" key="8">
    <source>
        <dbReference type="Proteomes" id="UP000759537"/>
    </source>
</evidence>
<evidence type="ECO:0000256" key="1">
    <source>
        <dbReference type="ARBA" id="ARBA00022490"/>
    </source>
</evidence>